<feature type="transmembrane region" description="Helical" evidence="1">
    <location>
        <begin position="6"/>
        <end position="27"/>
    </location>
</feature>
<organism evidence="2 3">
    <name type="scientific">Candidatus Enterococcus ferrettii</name>
    <dbReference type="NCBI Taxonomy" id="2815324"/>
    <lineage>
        <taxon>Bacteria</taxon>
        <taxon>Bacillati</taxon>
        <taxon>Bacillota</taxon>
        <taxon>Bacilli</taxon>
        <taxon>Lactobacillales</taxon>
        <taxon>Enterococcaceae</taxon>
        <taxon>Enterococcus</taxon>
    </lineage>
</organism>
<dbReference type="Proteomes" id="UP000664357">
    <property type="component" value="Unassembled WGS sequence"/>
</dbReference>
<sequence length="88" mass="10033">MAEFDLFVVAVCGICAVITEYSGLLFYREREFAYLMLGLCSGLVSYTIYSYHFAGNKALVYTYLYIAFWLVSGIVLARKARRSKMKDA</sequence>
<keyword evidence="1" id="KW-1133">Transmembrane helix</keyword>
<keyword evidence="1" id="KW-0472">Membrane</keyword>
<feature type="transmembrane region" description="Helical" evidence="1">
    <location>
        <begin position="34"/>
        <end position="52"/>
    </location>
</feature>
<accession>A0ABV0EXD5</accession>
<evidence type="ECO:0000256" key="1">
    <source>
        <dbReference type="SAM" id="Phobius"/>
    </source>
</evidence>
<comment type="caution">
    <text evidence="2">The sequence shown here is derived from an EMBL/GenBank/DDBJ whole genome shotgun (WGS) entry which is preliminary data.</text>
</comment>
<keyword evidence="3" id="KW-1185">Reference proteome</keyword>
<gene>
    <name evidence="2" type="ORF">JZO67_004547</name>
</gene>
<protein>
    <submittedName>
        <fullName evidence="2">Uncharacterized protein</fullName>
    </submittedName>
</protein>
<evidence type="ECO:0000313" key="2">
    <source>
        <dbReference type="EMBL" id="MEO1772565.1"/>
    </source>
</evidence>
<feature type="transmembrane region" description="Helical" evidence="1">
    <location>
        <begin position="58"/>
        <end position="77"/>
    </location>
</feature>
<evidence type="ECO:0000313" key="3">
    <source>
        <dbReference type="Proteomes" id="UP000664357"/>
    </source>
</evidence>
<dbReference type="EMBL" id="JAFREL020000005">
    <property type="protein sequence ID" value="MEO1772565.1"/>
    <property type="molecule type" value="Genomic_DNA"/>
</dbReference>
<name>A0ABV0EXD5_9ENTE</name>
<proteinExistence type="predicted"/>
<dbReference type="RefSeq" id="WP_207701115.1">
    <property type="nucleotide sequence ID" value="NZ_JAFREL020000005.1"/>
</dbReference>
<keyword evidence="1" id="KW-0812">Transmembrane</keyword>
<reference evidence="2 3" key="2">
    <citation type="submission" date="2024-02" db="EMBL/GenBank/DDBJ databases">
        <title>The Genome Sequence of Enterococcus sp. DIV0159.</title>
        <authorList>
            <person name="Earl A."/>
            <person name="Manson A."/>
            <person name="Gilmore M."/>
            <person name="Sanders J."/>
            <person name="Shea T."/>
            <person name="Howe W."/>
            <person name="Livny J."/>
            <person name="Cuomo C."/>
            <person name="Neafsey D."/>
            <person name="Birren B."/>
        </authorList>
    </citation>
    <scope>NUCLEOTIDE SEQUENCE [LARGE SCALE GENOMIC DNA]</scope>
    <source>
        <strain evidence="2 3">665A</strain>
    </source>
</reference>
<reference evidence="2 3" key="1">
    <citation type="submission" date="2021-03" db="EMBL/GenBank/DDBJ databases">
        <authorList>
            <person name="Gilmore M.S."/>
            <person name="Schwartzman J."/>
            <person name="Van Tyne D."/>
            <person name="Martin M."/>
            <person name="Earl A.M."/>
            <person name="Manson A.L."/>
            <person name="Straub T."/>
            <person name="Salamzade R."/>
            <person name="Saavedra J."/>
            <person name="Lebreton F."/>
            <person name="Prichula J."/>
            <person name="Schaufler K."/>
            <person name="Gaca A."/>
            <person name="Sgardioli B."/>
            <person name="Wagenaar J."/>
            <person name="Strong T."/>
        </authorList>
    </citation>
    <scope>NUCLEOTIDE SEQUENCE [LARGE SCALE GENOMIC DNA]</scope>
    <source>
        <strain evidence="2 3">665A</strain>
    </source>
</reference>